<dbReference type="Pfam" id="PF02597">
    <property type="entry name" value="ThiS"/>
    <property type="match status" value="1"/>
</dbReference>
<dbReference type="CDD" id="cd00754">
    <property type="entry name" value="Ubl_MoaD"/>
    <property type="match status" value="1"/>
</dbReference>
<comment type="caution">
    <text evidence="7">The sequence shown here is derived from an EMBL/GenBank/DDBJ whole genome shotgun (WGS) entry which is preliminary data.</text>
</comment>
<dbReference type="InterPro" id="IPR012675">
    <property type="entry name" value="Beta-grasp_dom_sf"/>
</dbReference>
<comment type="similarity">
    <text evidence="4">Belongs to the MoaD family.</text>
</comment>
<evidence type="ECO:0000256" key="1">
    <source>
        <dbReference type="ARBA" id="ARBA00005046"/>
    </source>
</evidence>
<dbReference type="NCBIfam" id="TIGR01682">
    <property type="entry name" value="moaD"/>
    <property type="match status" value="1"/>
</dbReference>
<evidence type="ECO:0000313" key="7">
    <source>
        <dbReference type="EMBL" id="MBJ7316399.1"/>
    </source>
</evidence>
<dbReference type="Proteomes" id="UP000621390">
    <property type="component" value="Unassembled WGS sequence"/>
</dbReference>
<evidence type="ECO:0000256" key="2">
    <source>
        <dbReference type="ARBA" id="ARBA00022741"/>
    </source>
</evidence>
<dbReference type="InterPro" id="IPR010038">
    <property type="entry name" value="MoaD_arc-typ"/>
</dbReference>
<evidence type="ECO:0000313" key="6">
    <source>
        <dbReference type="EMBL" id="MBJ7266260.1"/>
    </source>
</evidence>
<dbReference type="AlphaFoldDB" id="A0A8I1KJT2"/>
<evidence type="ECO:0000256" key="4">
    <source>
        <dbReference type="ARBA" id="ARBA00024200"/>
    </source>
</evidence>
<dbReference type="EMBL" id="JAEMOP010000009">
    <property type="protein sequence ID" value="MBJ7316399.1"/>
    <property type="molecule type" value="Genomic_DNA"/>
</dbReference>
<dbReference type="GO" id="GO:0000166">
    <property type="term" value="F:nucleotide binding"/>
    <property type="evidence" value="ECO:0007669"/>
    <property type="project" value="UniProtKB-KW"/>
</dbReference>
<dbReference type="RefSeq" id="WP_054488676.1">
    <property type="nucleotide sequence ID" value="NZ_CAXAWT010000001.1"/>
</dbReference>
<dbReference type="Gene3D" id="3.10.20.30">
    <property type="match status" value="1"/>
</dbReference>
<dbReference type="OrthoDB" id="9801945at2"/>
<dbReference type="PANTHER" id="PTHR33359">
    <property type="entry name" value="MOLYBDOPTERIN SYNTHASE SULFUR CARRIER SUBUNIT"/>
    <property type="match status" value="1"/>
</dbReference>
<organism evidence="7 8">
    <name type="scientific">Idiomarina abyssalis</name>
    <dbReference type="NCBI Taxonomy" id="86102"/>
    <lineage>
        <taxon>Bacteria</taxon>
        <taxon>Pseudomonadati</taxon>
        <taxon>Pseudomonadota</taxon>
        <taxon>Gammaproteobacteria</taxon>
        <taxon>Alteromonadales</taxon>
        <taxon>Idiomarinaceae</taxon>
        <taxon>Idiomarina</taxon>
    </lineage>
</organism>
<dbReference type="UniPathway" id="UPA00344"/>
<accession>A0A8I1KJT2</accession>
<sequence length="81" mass="9050">MITVKFFAVLRERLGLAETQVDADVSTVQELVQVLKQQSERYAKELDRYQLLCAVNQNLLPLTTEVKDGDEVALFPPVTGG</sequence>
<gene>
    <name evidence="7" type="primary">moaD</name>
    <name evidence="6" type="ORF">JHC10_04800</name>
    <name evidence="7" type="ORF">JHC11_10450</name>
</gene>
<dbReference type="GO" id="GO:0006777">
    <property type="term" value="P:Mo-molybdopterin cofactor biosynthetic process"/>
    <property type="evidence" value="ECO:0007669"/>
    <property type="project" value="UniProtKB-KW"/>
</dbReference>
<evidence type="ECO:0000313" key="9">
    <source>
        <dbReference type="Proteomes" id="UP000655994"/>
    </source>
</evidence>
<comment type="pathway">
    <text evidence="1">Cofactor biosynthesis; molybdopterin biosynthesis.</text>
</comment>
<dbReference type="GO" id="GO:1990133">
    <property type="term" value="C:molybdopterin adenylyltransferase complex"/>
    <property type="evidence" value="ECO:0007669"/>
    <property type="project" value="TreeGrafter"/>
</dbReference>
<dbReference type="EMBL" id="JAEMOS010000011">
    <property type="protein sequence ID" value="MBJ7266260.1"/>
    <property type="molecule type" value="Genomic_DNA"/>
</dbReference>
<evidence type="ECO:0000256" key="3">
    <source>
        <dbReference type="ARBA" id="ARBA00023150"/>
    </source>
</evidence>
<keyword evidence="9" id="KW-1185">Reference proteome</keyword>
<evidence type="ECO:0000256" key="5">
    <source>
        <dbReference type="ARBA" id="ARBA00024247"/>
    </source>
</evidence>
<dbReference type="FunFam" id="3.10.20.30:FF:000010">
    <property type="entry name" value="Molybdopterin synthase sulfur carrier subunit"/>
    <property type="match status" value="1"/>
</dbReference>
<reference evidence="7 9" key="1">
    <citation type="submission" date="2020-09" db="EMBL/GenBank/DDBJ databases">
        <title>Draft Genomes of Bacterial Isolates from North Pond Shallow Sediments.</title>
        <authorList>
            <person name="Kiel Reese B."/>
            <person name="Mullis M."/>
            <person name="Weisend R.E."/>
        </authorList>
    </citation>
    <scope>NUCLEOTIDE SEQUENCE</scope>
    <source>
        <strain evidence="7">KJE-2</strain>
        <strain evidence="6 9">KJE-3</strain>
    </source>
</reference>
<dbReference type="GeneID" id="78250969"/>
<dbReference type="InterPro" id="IPR003749">
    <property type="entry name" value="ThiS/MoaD-like"/>
</dbReference>
<dbReference type="SUPFAM" id="SSF54285">
    <property type="entry name" value="MoaD/ThiS"/>
    <property type="match status" value="1"/>
</dbReference>
<dbReference type="InterPro" id="IPR016155">
    <property type="entry name" value="Mopterin_synth/thiamin_S_b"/>
</dbReference>
<evidence type="ECO:0000313" key="8">
    <source>
        <dbReference type="Proteomes" id="UP000621390"/>
    </source>
</evidence>
<protein>
    <recommendedName>
        <fullName evidence="5">Molybdopterin synthase sulfur carrier subunit</fullName>
    </recommendedName>
</protein>
<keyword evidence="3" id="KW-0501">Molybdenum cofactor biosynthesis</keyword>
<dbReference type="NCBIfam" id="TIGR01687">
    <property type="entry name" value="moaD_arch"/>
    <property type="match status" value="1"/>
</dbReference>
<dbReference type="PANTHER" id="PTHR33359:SF1">
    <property type="entry name" value="MOLYBDOPTERIN SYNTHASE SULFUR CARRIER SUBUNIT"/>
    <property type="match status" value="1"/>
</dbReference>
<dbReference type="InterPro" id="IPR044672">
    <property type="entry name" value="MOCS2A"/>
</dbReference>
<name>A0A8I1KJT2_9GAMM</name>
<dbReference type="Proteomes" id="UP000655994">
    <property type="component" value="Unassembled WGS sequence"/>
</dbReference>
<proteinExistence type="inferred from homology"/>
<keyword evidence="2" id="KW-0547">Nucleotide-binding</keyword>